<protein>
    <submittedName>
        <fullName evidence="4">Contactin-associated protein-like 2</fullName>
    </submittedName>
</protein>
<evidence type="ECO:0000256" key="1">
    <source>
        <dbReference type="ARBA" id="ARBA00023157"/>
    </source>
</evidence>
<dbReference type="EMBL" id="JARQWQ010000001">
    <property type="protein sequence ID" value="KAK2573953.1"/>
    <property type="molecule type" value="Genomic_DNA"/>
</dbReference>
<dbReference type="Pfam" id="PF00754">
    <property type="entry name" value="F5_F8_type_C"/>
    <property type="match status" value="1"/>
</dbReference>
<dbReference type="PROSITE" id="PS50022">
    <property type="entry name" value="FA58C_3"/>
    <property type="match status" value="1"/>
</dbReference>
<organism evidence="4 5">
    <name type="scientific">Acropora cervicornis</name>
    <name type="common">Staghorn coral</name>
    <dbReference type="NCBI Taxonomy" id="6130"/>
    <lineage>
        <taxon>Eukaryota</taxon>
        <taxon>Metazoa</taxon>
        <taxon>Cnidaria</taxon>
        <taxon>Anthozoa</taxon>
        <taxon>Hexacorallia</taxon>
        <taxon>Scleractinia</taxon>
        <taxon>Astrocoeniina</taxon>
        <taxon>Acroporidae</taxon>
        <taxon>Acropora</taxon>
    </lineage>
</organism>
<dbReference type="PANTHER" id="PTHR24543:SF291">
    <property type="entry name" value="SMOKE ALARM, ISOFORM D"/>
    <property type="match status" value="1"/>
</dbReference>
<dbReference type="InterPro" id="IPR017857">
    <property type="entry name" value="Coagulation_fac-like_Gla_dom"/>
</dbReference>
<feature type="domain" description="F5/8 type C" evidence="3">
    <location>
        <begin position="791"/>
        <end position="896"/>
    </location>
</feature>
<dbReference type="GO" id="GO:0005509">
    <property type="term" value="F:calcium ion binding"/>
    <property type="evidence" value="ECO:0007669"/>
    <property type="project" value="InterPro"/>
</dbReference>
<gene>
    <name evidence="4" type="ORF">P5673_000062</name>
</gene>
<evidence type="ECO:0000313" key="5">
    <source>
        <dbReference type="Proteomes" id="UP001249851"/>
    </source>
</evidence>
<dbReference type="SMART" id="SM00231">
    <property type="entry name" value="FA58C"/>
    <property type="match status" value="1"/>
</dbReference>
<dbReference type="Gene3D" id="4.10.740.10">
    <property type="entry name" value="Coagulation Factor IX"/>
    <property type="match status" value="1"/>
</dbReference>
<dbReference type="SUPFAM" id="SSF57630">
    <property type="entry name" value="GLA-domain"/>
    <property type="match status" value="1"/>
</dbReference>
<keyword evidence="2" id="KW-0732">Signal</keyword>
<dbReference type="InterPro" id="IPR008979">
    <property type="entry name" value="Galactose-bd-like_sf"/>
</dbReference>
<keyword evidence="5" id="KW-1185">Reference proteome</keyword>
<feature type="chain" id="PRO_5042035484" evidence="2">
    <location>
        <begin position="19"/>
        <end position="898"/>
    </location>
</feature>
<dbReference type="InterPro" id="IPR035972">
    <property type="entry name" value="GLA-like_dom_SF"/>
</dbReference>
<dbReference type="PANTHER" id="PTHR24543">
    <property type="entry name" value="MULTICOPPER OXIDASE-RELATED"/>
    <property type="match status" value="1"/>
</dbReference>
<dbReference type="CDD" id="cd00057">
    <property type="entry name" value="FA58C"/>
    <property type="match status" value="1"/>
</dbReference>
<accession>A0AAD9R6V8</accession>
<reference evidence="4" key="1">
    <citation type="journal article" date="2023" name="G3 (Bethesda)">
        <title>Whole genome assembly and annotation of the endangered Caribbean coral Acropora cervicornis.</title>
        <authorList>
            <person name="Selwyn J.D."/>
            <person name="Vollmer S.V."/>
        </authorList>
    </citation>
    <scope>NUCLEOTIDE SEQUENCE</scope>
    <source>
        <strain evidence="4">K2</strain>
    </source>
</reference>
<dbReference type="GO" id="GO:0005576">
    <property type="term" value="C:extracellular region"/>
    <property type="evidence" value="ECO:0007669"/>
    <property type="project" value="InterPro"/>
</dbReference>
<dbReference type="InterPro" id="IPR000421">
    <property type="entry name" value="FA58C"/>
</dbReference>
<feature type="signal peptide" evidence="2">
    <location>
        <begin position="1"/>
        <end position="18"/>
    </location>
</feature>
<name>A0AAD9R6V8_ACRCE</name>
<proteinExistence type="predicted"/>
<dbReference type="Gene3D" id="2.60.120.260">
    <property type="entry name" value="Galactose-binding domain-like"/>
    <property type="match status" value="1"/>
</dbReference>
<sequence length="898" mass="103432">MAPFSVWLLHFLVLGSYGAKHDKLVMSPSEAKSFVRKTRDWLGKDLKHECYSEGCRLEEVTEVIKDKETAYEYYYTYTCNKFGKNCKVPCTYREKCTFGEWSSWEGNIKAETPGCYKQTRTKPYEYPLQTQMRRFSCRGLNINCNRPPVEERMQCVCRKATCELGSWEDWTGQIEMSSCGIQMRIRPHVLTWSLEQQTGSCRGMQSSCPDPETELRNKYWGEWEGSPEEGNCVQQKRRRSYTETVLYELHSEKCSKLPQECPADHVENRTMCKCSYVKCTLGNWSDWEPRELKHAKCGQRQTRRKTYSLTWAYQLHRDNCTSMPQECPNGKCLYRDSCQLEEWSEWDNPLDGEGCKTQIRNRSYVYPLKQAIREDCSDLLTSCVSEPKETRNYCKCKYVQCTLAADWSDWSRPVLTEGQCGKERRTKDYIEVGNYSFAENCNGLATSCPAGQEETRTVCKCPYVTCDVGDWNPWKGALPTDGCTQQIRTKNVTERKLAKMQFDDCGGLQTTCPAIPPDLRQWCNCSFREDCELNNWSDWSGHVPVGGCTVQMRTREYNKPLDWLERKTCDGLESCPSIKEETRTKCRCNEIICEWGNWTRTSFNPETNCYQEMRVKNESRGFNVVPKLGNCDNITIECSESEIEKREDCISGGGENIHTIPPPTTSPSITTETPTTAFQPATYVSLGCFADSSKRPRPLPILIANKRSQIDWYNLKKTIQACAEEARQRRLEYFSVQFFGECWSGKNAGKTFFRDGPSDQCYEGVGKRMTNAVYRIEDLPGSTGQVNGGQWCAGNTEEYQWIAADFGGDRKISGVGTQGGNKESWVTLFTLEWSEEGNSWETYKEDGYDKVFAGNSDRFTLETRWLKQPINARFLRFRPKSWTSTYVCMRITIYGCSV</sequence>
<comment type="caution">
    <text evidence="4">The sequence shown here is derived from an EMBL/GenBank/DDBJ whole genome shotgun (WGS) entry which is preliminary data.</text>
</comment>
<dbReference type="Proteomes" id="UP001249851">
    <property type="component" value="Unassembled WGS sequence"/>
</dbReference>
<reference evidence="4" key="2">
    <citation type="journal article" date="2023" name="Science">
        <title>Genomic signatures of disease resistance in endangered staghorn corals.</title>
        <authorList>
            <person name="Vollmer S.V."/>
            <person name="Selwyn J.D."/>
            <person name="Despard B.A."/>
            <person name="Roesel C.L."/>
        </authorList>
    </citation>
    <scope>NUCLEOTIDE SEQUENCE</scope>
    <source>
        <strain evidence="4">K2</strain>
    </source>
</reference>
<evidence type="ECO:0000313" key="4">
    <source>
        <dbReference type="EMBL" id="KAK2573953.1"/>
    </source>
</evidence>
<dbReference type="SUPFAM" id="SSF49785">
    <property type="entry name" value="Galactose-binding domain-like"/>
    <property type="match status" value="1"/>
</dbReference>
<evidence type="ECO:0000256" key="2">
    <source>
        <dbReference type="SAM" id="SignalP"/>
    </source>
</evidence>
<dbReference type="AlphaFoldDB" id="A0AAD9R6V8"/>
<evidence type="ECO:0000259" key="3">
    <source>
        <dbReference type="PROSITE" id="PS50022"/>
    </source>
</evidence>
<keyword evidence="1" id="KW-1015">Disulfide bond</keyword>